<feature type="transmembrane region" description="Helical" evidence="1">
    <location>
        <begin position="197"/>
        <end position="215"/>
    </location>
</feature>
<organism evidence="2 3">
    <name type="scientific">Chryseobacterium indologenes</name>
    <name type="common">Flavobacterium indologenes</name>
    <dbReference type="NCBI Taxonomy" id="253"/>
    <lineage>
        <taxon>Bacteria</taxon>
        <taxon>Pseudomonadati</taxon>
        <taxon>Bacteroidota</taxon>
        <taxon>Flavobacteriia</taxon>
        <taxon>Flavobacteriales</taxon>
        <taxon>Weeksellaceae</taxon>
        <taxon>Chryseobacterium group</taxon>
        <taxon>Chryseobacterium</taxon>
    </lineage>
</organism>
<comment type="caution">
    <text evidence="2">The sequence shown here is derived from an EMBL/GenBank/DDBJ whole genome shotgun (WGS) entry which is preliminary data.</text>
</comment>
<reference evidence="2 3" key="1">
    <citation type="journal article" date="2015" name="Genom Data">
        <title>Draft genome sequence of a multidrug-resistant Chryseobacterium indologenes isolate from Malaysia.</title>
        <authorList>
            <person name="Yu C.Y."/>
            <person name="Ang G.Y."/>
            <person name="Cheng H.J."/>
            <person name="Cheong Y.M."/>
            <person name="Yin W.F."/>
            <person name="Chan K.G."/>
        </authorList>
    </citation>
    <scope>NUCLEOTIDE SEQUENCE [LARGE SCALE GENOMIC DNA]</scope>
    <source>
        <strain evidence="2 3">CI_885</strain>
    </source>
</reference>
<dbReference type="Proteomes" id="UP000037953">
    <property type="component" value="Unassembled WGS sequence"/>
</dbReference>
<keyword evidence="1" id="KW-1133">Transmembrane helix</keyword>
<dbReference type="PATRIC" id="fig|253.9.peg.2199"/>
<name>A0A0N0IXQ8_CHRID</name>
<evidence type="ECO:0000313" key="2">
    <source>
        <dbReference type="EMBL" id="KPE52434.1"/>
    </source>
</evidence>
<sequence length="223" mass="25922">MRKIYYFLGLISAVLVPVLFWYYISPHIDRTVYSVIDIGLPSRHASADPYDQSSFEPLRNRDYQQMAVDPHEAGKKSEFRVSQLKKLQADNKKNSGIEFVLSDQNTYGDFVSVLNDLHKAKVDMYAVDAGKTGHIFALHEYISPVTSKEKEDFFLCGPLSTLEYIPQKNIWNYINDFTSPQQYNLFTENLVKLPQKGLLFMFGFLILLHFSMLSIRERLQIRY</sequence>
<proteinExistence type="predicted"/>
<gene>
    <name evidence="2" type="ORF">AOB46_04530</name>
</gene>
<evidence type="ECO:0000256" key="1">
    <source>
        <dbReference type="SAM" id="Phobius"/>
    </source>
</evidence>
<accession>A0A0N0IXQ8</accession>
<feature type="transmembrane region" description="Helical" evidence="1">
    <location>
        <begin position="5"/>
        <end position="24"/>
    </location>
</feature>
<dbReference type="RefSeq" id="WP_131724318.1">
    <property type="nucleotide sequence ID" value="NZ_LJOD01000002.1"/>
</dbReference>
<dbReference type="AlphaFoldDB" id="A0A0N0IXQ8"/>
<dbReference type="OrthoDB" id="1272476at2"/>
<keyword evidence="1" id="KW-0472">Membrane</keyword>
<keyword evidence="1" id="KW-0812">Transmembrane</keyword>
<evidence type="ECO:0000313" key="3">
    <source>
        <dbReference type="Proteomes" id="UP000037953"/>
    </source>
</evidence>
<protein>
    <submittedName>
        <fullName evidence="2">Uncharacterized protein</fullName>
    </submittedName>
</protein>
<reference evidence="3" key="2">
    <citation type="submission" date="2015-09" db="EMBL/GenBank/DDBJ databases">
        <title>Draft genome sequence of a multidrug-resistant Chryseobacterium indologenes isolate from Malaysia.</title>
        <authorList>
            <person name="Yu C.Y."/>
            <person name="Ang G.Y."/>
            <person name="Chan K.-G."/>
        </authorList>
    </citation>
    <scope>NUCLEOTIDE SEQUENCE [LARGE SCALE GENOMIC DNA]</scope>
    <source>
        <strain evidence="3">CI_885</strain>
    </source>
</reference>
<dbReference type="EMBL" id="LJOD01000002">
    <property type="protein sequence ID" value="KPE52434.1"/>
    <property type="molecule type" value="Genomic_DNA"/>
</dbReference>